<accession>A0A7I8VZB5</accession>
<protein>
    <submittedName>
        <fullName evidence="4">DgyrCDS9757</fullName>
    </submittedName>
</protein>
<dbReference type="FunFam" id="2.30.29.30:FF:000111">
    <property type="entry name" value="anillin isoform X1"/>
    <property type="match status" value="1"/>
</dbReference>
<keyword evidence="1" id="KW-0175">Coiled coil</keyword>
<dbReference type="InterPro" id="IPR051364">
    <property type="entry name" value="Cytokinesis/Rho-signaling"/>
</dbReference>
<feature type="compositionally biased region" description="Acidic residues" evidence="2">
    <location>
        <begin position="602"/>
        <end position="623"/>
    </location>
</feature>
<feature type="domain" description="PH" evidence="3">
    <location>
        <begin position="998"/>
        <end position="1123"/>
    </location>
</feature>
<evidence type="ECO:0000313" key="4">
    <source>
        <dbReference type="EMBL" id="CAD5121223.1"/>
    </source>
</evidence>
<name>A0A7I8VZB5_9ANNE</name>
<keyword evidence="5" id="KW-1185">Reference proteome</keyword>
<feature type="compositionally biased region" description="Polar residues" evidence="2">
    <location>
        <begin position="394"/>
        <end position="425"/>
    </location>
</feature>
<reference evidence="4 5" key="1">
    <citation type="submission" date="2020-08" db="EMBL/GenBank/DDBJ databases">
        <authorList>
            <person name="Hejnol A."/>
        </authorList>
    </citation>
    <scope>NUCLEOTIDE SEQUENCE [LARGE SCALE GENOMIC DNA]</scope>
</reference>
<gene>
    <name evidence="4" type="ORF">DGYR_LOCUS9207</name>
</gene>
<dbReference type="Proteomes" id="UP000549394">
    <property type="component" value="Unassembled WGS sequence"/>
</dbReference>
<evidence type="ECO:0000256" key="2">
    <source>
        <dbReference type="SAM" id="MobiDB-lite"/>
    </source>
</evidence>
<feature type="compositionally biased region" description="Basic and acidic residues" evidence="2">
    <location>
        <begin position="117"/>
        <end position="131"/>
    </location>
</feature>
<feature type="region of interest" description="Disordered" evidence="2">
    <location>
        <begin position="488"/>
        <end position="553"/>
    </location>
</feature>
<dbReference type="AlphaFoldDB" id="A0A7I8VZB5"/>
<dbReference type="InterPro" id="IPR001849">
    <property type="entry name" value="PH_domain"/>
</dbReference>
<comment type="caution">
    <text evidence="4">The sequence shown here is derived from an EMBL/GenBank/DDBJ whole genome shotgun (WGS) entry which is preliminary data.</text>
</comment>
<dbReference type="InterPro" id="IPR037840">
    <property type="entry name" value="PH_Anillin"/>
</dbReference>
<feature type="region of interest" description="Disordered" evidence="2">
    <location>
        <begin position="28"/>
        <end position="278"/>
    </location>
</feature>
<dbReference type="Pfam" id="PF08174">
    <property type="entry name" value="Anillin"/>
    <property type="match status" value="1"/>
</dbReference>
<dbReference type="Pfam" id="PF00169">
    <property type="entry name" value="PH"/>
    <property type="match status" value="1"/>
</dbReference>
<dbReference type="PROSITE" id="PS50003">
    <property type="entry name" value="PH_DOMAIN"/>
    <property type="match status" value="1"/>
</dbReference>
<feature type="compositionally biased region" description="Low complexity" evidence="2">
    <location>
        <begin position="586"/>
        <end position="601"/>
    </location>
</feature>
<feature type="compositionally biased region" description="Polar residues" evidence="2">
    <location>
        <begin position="173"/>
        <end position="189"/>
    </location>
</feature>
<dbReference type="EMBL" id="CAJFCJ010000014">
    <property type="protein sequence ID" value="CAD5121223.1"/>
    <property type="molecule type" value="Genomic_DNA"/>
</dbReference>
<feature type="region of interest" description="Disordered" evidence="2">
    <location>
        <begin position="570"/>
        <end position="674"/>
    </location>
</feature>
<dbReference type="GO" id="GO:0005826">
    <property type="term" value="C:actomyosin contractile ring"/>
    <property type="evidence" value="ECO:0007669"/>
    <property type="project" value="TreeGrafter"/>
</dbReference>
<dbReference type="PANTHER" id="PTHR21538">
    <property type="entry name" value="ANILLIN/RHOTEKIN RTKN"/>
    <property type="match status" value="1"/>
</dbReference>
<evidence type="ECO:0000313" key="5">
    <source>
        <dbReference type="Proteomes" id="UP000549394"/>
    </source>
</evidence>
<dbReference type="CDD" id="cd01263">
    <property type="entry name" value="PH_anillin"/>
    <property type="match status" value="1"/>
</dbReference>
<dbReference type="PANTHER" id="PTHR21538:SF23">
    <property type="entry name" value="ANILLIN"/>
    <property type="match status" value="1"/>
</dbReference>
<feature type="compositionally biased region" description="Low complexity" evidence="2">
    <location>
        <begin position="267"/>
        <end position="278"/>
    </location>
</feature>
<dbReference type="GO" id="GO:0000915">
    <property type="term" value="P:actomyosin contractile ring assembly"/>
    <property type="evidence" value="ECO:0007669"/>
    <property type="project" value="TreeGrafter"/>
</dbReference>
<evidence type="ECO:0000256" key="1">
    <source>
        <dbReference type="ARBA" id="ARBA00023054"/>
    </source>
</evidence>
<feature type="compositionally biased region" description="Acidic residues" evidence="2">
    <location>
        <begin position="574"/>
        <end position="585"/>
    </location>
</feature>
<dbReference type="InterPro" id="IPR011993">
    <property type="entry name" value="PH-like_dom_sf"/>
</dbReference>
<dbReference type="SUPFAM" id="SSF50729">
    <property type="entry name" value="PH domain-like"/>
    <property type="match status" value="1"/>
</dbReference>
<dbReference type="Gene3D" id="2.30.29.30">
    <property type="entry name" value="Pleckstrin-homology domain (PH domain)/Phosphotyrosine-binding domain (PTB)"/>
    <property type="match status" value="1"/>
</dbReference>
<dbReference type="OrthoDB" id="5915976at2759"/>
<feature type="compositionally biased region" description="Polar residues" evidence="2">
    <location>
        <begin position="140"/>
        <end position="159"/>
    </location>
</feature>
<feature type="compositionally biased region" description="Low complexity" evidence="2">
    <location>
        <begin position="656"/>
        <end position="670"/>
    </location>
</feature>
<feature type="compositionally biased region" description="Basic and acidic residues" evidence="2">
    <location>
        <begin position="65"/>
        <end position="78"/>
    </location>
</feature>
<feature type="region of interest" description="Disordered" evidence="2">
    <location>
        <begin position="336"/>
        <end position="432"/>
    </location>
</feature>
<dbReference type="GO" id="GO:0000281">
    <property type="term" value="P:mitotic cytokinesis"/>
    <property type="evidence" value="ECO:0007669"/>
    <property type="project" value="TreeGrafter"/>
</dbReference>
<feature type="compositionally biased region" description="Basic and acidic residues" evidence="2">
    <location>
        <begin position="499"/>
        <end position="513"/>
    </location>
</feature>
<evidence type="ECO:0000259" key="3">
    <source>
        <dbReference type="PROSITE" id="PS50003"/>
    </source>
</evidence>
<sequence length="1151" mass="129438">MDQSTLDIIEKTRRRREALERKKAELCVSPINDSSNKLHSTEELCGTKRRTPLSDVKNTTPNKESPPKRQKSDVDDGPSKNSVKFPSFDHLEARPSFRARKCRLARLADNINSWDDDLNRVDYRESPEKPKRVWTPPQSPSAQYNSPQRTPNQVRNLVSSPDKPKVWTPPKSPSAQYNSPKKNASTSKLIDNVENEKPKKTQAPAPPPPAPPIQEEESTKLNKTPSFIKTPTKSFSPVKFSPTSPSSIRPNPVMAPRIISNPPPTATVPSPAAATTTTVRTKLWEEAIKKNETERKTEKVPEVQERKKIWEKKTDNITTNRRDSFEPTKMPVLARKNIWEKRIEESEALTRDTYTPKRVNKPSTPIAHSQRENKSLASVSQDVVSARVPAPRNHVSQTPKAEPKPTTSVTATASNPDPMTSSPSVPINPKSAGKKGIVTEPFTQLISPLLLTLNPEIYSTEYERNLRAMGFEINSVANLGHVATADLTERKAKTPKQIEGPRESTPKPREVEKQSTSSIYKFIKAANEKSTPQAHRPSNVKTPTDDDFYTTDEDPLEVNYKKPKNEVAQAQQVESDEEEYEEEITEVTTSTEESFEVSESSYSEEAEETGDLQDDEEYNDEEYTLGSIDSESSMEEQKKRTPTAFDQRRVHFKPTSSSSSDSTSVCSSSSVEQPTTVVMRAKPIPAKRHNIESDVTTTDDEQPCYISVDMYRKSSNLTNGPEPVKTIVRQSEMHKRGAAKLAGETSTVLKKPKAPEPCIAQRLAELEATVQHQQNVINQTSNALNTISTDSPFAGGSVEQVECNRLLLVACKRREAALAERNKLKALGRVPTSNGPRGSITLSDIRLPLKTDFMGRVGTQHDRFAHFFIVSLRQRDRVVFTEMVSTHDGMVRGLMEFPNMVKFSDITQDFKIDVEVYTMSVPLTQPMSPFKKKTPKKSKLSHPHGPNVVRISNFAQVTSTTLDMNSLGKNHFGLERVPKSCPLSGSLHVTIQCSMESTIEESGWLTMFEDVSGLGAWDRRWCKLKNGRIFYWKYPSEEKENMEPIGFIDMKNCITQSIDLIPRDICARPNTFELVCVRRQTRGDHDTLVTSCSNTMTSTRFWLSADTREERVVWCDVLNEALLHLRAWNVDALRPIKAPPRQRGGKYESQI</sequence>
<feature type="compositionally biased region" description="Polar residues" evidence="2">
    <location>
        <begin position="221"/>
        <end position="249"/>
    </location>
</feature>
<proteinExistence type="predicted"/>
<dbReference type="InterPro" id="IPR012966">
    <property type="entry name" value="AHD"/>
</dbReference>
<organism evidence="4 5">
    <name type="scientific">Dimorphilus gyrociliatus</name>
    <dbReference type="NCBI Taxonomy" id="2664684"/>
    <lineage>
        <taxon>Eukaryota</taxon>
        <taxon>Metazoa</taxon>
        <taxon>Spiralia</taxon>
        <taxon>Lophotrochozoa</taxon>
        <taxon>Annelida</taxon>
        <taxon>Polychaeta</taxon>
        <taxon>Polychaeta incertae sedis</taxon>
        <taxon>Dinophilidae</taxon>
        <taxon>Dimorphilus</taxon>
    </lineage>
</organism>
<feature type="compositionally biased region" description="Basic and acidic residues" evidence="2">
    <location>
        <begin position="337"/>
        <end position="350"/>
    </location>
</feature>
<dbReference type="SMART" id="SM00233">
    <property type="entry name" value="PH"/>
    <property type="match status" value="1"/>
</dbReference>
<dbReference type="GO" id="GO:0031106">
    <property type="term" value="P:septin ring organization"/>
    <property type="evidence" value="ECO:0007669"/>
    <property type="project" value="TreeGrafter"/>
</dbReference>